<evidence type="ECO:0000313" key="1">
    <source>
        <dbReference type="EMBL" id="KPV42528.1"/>
    </source>
</evidence>
<comment type="caution">
    <text evidence="1">The sequence shown here is derived from an EMBL/GenBank/DDBJ whole genome shotgun (WGS) entry which is preliminary data.</text>
</comment>
<sequence length="160" mass="17774">MNIDGINFEKNGKVATITLNIPETRNALTLSIIENMDKKENRVLIGRPILGEADVLLPGGINMQSLAICLRIIGQIIKFQNPSIRSSRRSTKLTRSFITMGMRPPRATSTPLPQQVKVPDGIRIPLPRLEILAKWLKLLVEVVSLTELDVSSFSAEPHNL</sequence>
<evidence type="ECO:0000313" key="2">
    <source>
        <dbReference type="Proteomes" id="UP000050482"/>
    </source>
</evidence>
<accession>A0A0P9EID9</accession>
<dbReference type="Gene3D" id="3.30.300.220">
    <property type="match status" value="1"/>
</dbReference>
<reference evidence="1 2" key="1">
    <citation type="submission" date="2015-09" db="EMBL/GenBank/DDBJ databases">
        <title>Draft genome sequence of Alicyclobacillus ferrooxydans DSM 22381.</title>
        <authorList>
            <person name="Hemp J."/>
        </authorList>
    </citation>
    <scope>NUCLEOTIDE SEQUENCE [LARGE SCALE GENOMIC DNA]</scope>
    <source>
        <strain evidence="1 2">TC-34</strain>
    </source>
</reference>
<dbReference type="EMBL" id="LJCO01000075">
    <property type="protein sequence ID" value="KPV42528.1"/>
    <property type="molecule type" value="Genomic_DNA"/>
</dbReference>
<protein>
    <submittedName>
        <fullName evidence="1">Uncharacterized protein</fullName>
    </submittedName>
</protein>
<dbReference type="InterPro" id="IPR029045">
    <property type="entry name" value="ClpP/crotonase-like_dom_sf"/>
</dbReference>
<dbReference type="Proteomes" id="UP000050482">
    <property type="component" value="Unassembled WGS sequence"/>
</dbReference>
<gene>
    <name evidence="1" type="ORF">AN477_16930</name>
</gene>
<keyword evidence="2" id="KW-1185">Reference proteome</keyword>
<proteinExistence type="predicted"/>
<name>A0A0P9EID9_9BACL</name>
<organism evidence="1 2">
    <name type="scientific">Alicyclobacillus ferrooxydans</name>
    <dbReference type="NCBI Taxonomy" id="471514"/>
    <lineage>
        <taxon>Bacteria</taxon>
        <taxon>Bacillati</taxon>
        <taxon>Bacillota</taxon>
        <taxon>Bacilli</taxon>
        <taxon>Bacillales</taxon>
        <taxon>Alicyclobacillaceae</taxon>
        <taxon>Alicyclobacillus</taxon>
    </lineage>
</organism>
<dbReference type="SUPFAM" id="SSF52096">
    <property type="entry name" value="ClpP/crotonase"/>
    <property type="match status" value="1"/>
</dbReference>
<dbReference type="AlphaFoldDB" id="A0A0P9EID9"/>